<sequence>MSILFQLCSDRAQFLTAGNRASEMKGRVKWDEANLDEIESNKPVRQKITEPKTPYHPMIEDDDGSLSPRKSSFNDLVGSDATHAEAIRSALTNVAASSRGESSGWTSSDDEANDMEQDDEDSETHETKSKFRERRSAHYDEFHKVKELRRTGSLIEDEEADGNHQVEGSDDHPATSNGDARDSNGAH</sequence>
<dbReference type="PANTHER" id="PTHR12398">
    <property type="entry name" value="PROTEIN PHOSPHATASE INHIBITOR"/>
    <property type="match status" value="1"/>
</dbReference>
<name>A0A7N0V253_KALFE</name>
<feature type="region of interest" description="Disordered" evidence="1">
    <location>
        <begin position="92"/>
        <end position="187"/>
    </location>
</feature>
<protein>
    <recommendedName>
        <fullName evidence="4">Protein phosphatase inhibitor 2</fullName>
    </recommendedName>
</protein>
<feature type="compositionally biased region" description="Low complexity" evidence="1">
    <location>
        <begin position="97"/>
        <end position="107"/>
    </location>
</feature>
<dbReference type="EnsemblPlants" id="Kaladp0096s0029.1.v1.1">
    <property type="protein sequence ID" value="Kaladp0096s0029.1.v1.1"/>
    <property type="gene ID" value="Kaladp0096s0029.v1.1"/>
</dbReference>
<feature type="compositionally biased region" description="Basic and acidic residues" evidence="1">
    <location>
        <begin position="124"/>
        <end position="150"/>
    </location>
</feature>
<dbReference type="Gramene" id="Kaladp0096s0029.1.v1.1">
    <property type="protein sequence ID" value="Kaladp0096s0029.1.v1.1"/>
    <property type="gene ID" value="Kaladp0096s0029.v1.1"/>
</dbReference>
<feature type="compositionally biased region" description="Acidic residues" evidence="1">
    <location>
        <begin position="108"/>
        <end position="123"/>
    </location>
</feature>
<organism evidence="2 3">
    <name type="scientific">Kalanchoe fedtschenkoi</name>
    <name type="common">Lavender scallops</name>
    <name type="synonym">South American air plant</name>
    <dbReference type="NCBI Taxonomy" id="63787"/>
    <lineage>
        <taxon>Eukaryota</taxon>
        <taxon>Viridiplantae</taxon>
        <taxon>Streptophyta</taxon>
        <taxon>Embryophyta</taxon>
        <taxon>Tracheophyta</taxon>
        <taxon>Spermatophyta</taxon>
        <taxon>Magnoliopsida</taxon>
        <taxon>eudicotyledons</taxon>
        <taxon>Gunneridae</taxon>
        <taxon>Pentapetalae</taxon>
        <taxon>Saxifragales</taxon>
        <taxon>Crassulaceae</taxon>
        <taxon>Kalanchoe</taxon>
    </lineage>
</organism>
<dbReference type="InterPro" id="IPR007062">
    <property type="entry name" value="PPI-2"/>
</dbReference>
<dbReference type="OMA" id="NFREHRK"/>
<reference evidence="2" key="1">
    <citation type="submission" date="2021-01" db="UniProtKB">
        <authorList>
            <consortium name="EnsemblPlants"/>
        </authorList>
    </citation>
    <scope>IDENTIFICATION</scope>
</reference>
<dbReference type="Proteomes" id="UP000594263">
    <property type="component" value="Unplaced"/>
</dbReference>
<keyword evidence="3" id="KW-1185">Reference proteome</keyword>
<evidence type="ECO:0000256" key="1">
    <source>
        <dbReference type="SAM" id="MobiDB-lite"/>
    </source>
</evidence>
<feature type="compositionally biased region" description="Basic and acidic residues" evidence="1">
    <location>
        <begin position="161"/>
        <end position="187"/>
    </location>
</feature>
<proteinExistence type="predicted"/>
<dbReference type="GO" id="GO:0009966">
    <property type="term" value="P:regulation of signal transduction"/>
    <property type="evidence" value="ECO:0007669"/>
    <property type="project" value="InterPro"/>
</dbReference>
<evidence type="ECO:0000313" key="2">
    <source>
        <dbReference type="EnsemblPlants" id="Kaladp0096s0029.1.v1.1"/>
    </source>
</evidence>
<evidence type="ECO:0008006" key="4">
    <source>
        <dbReference type="Google" id="ProtNLM"/>
    </source>
</evidence>
<accession>A0A7N0V253</accession>
<dbReference type="GO" id="GO:0004864">
    <property type="term" value="F:protein phosphatase inhibitor activity"/>
    <property type="evidence" value="ECO:0007669"/>
    <property type="project" value="InterPro"/>
</dbReference>
<dbReference type="AlphaFoldDB" id="A0A7N0V253"/>
<feature type="compositionally biased region" description="Basic and acidic residues" evidence="1">
    <location>
        <begin position="39"/>
        <end position="50"/>
    </location>
</feature>
<evidence type="ECO:0000313" key="3">
    <source>
        <dbReference type="Proteomes" id="UP000594263"/>
    </source>
</evidence>
<dbReference type="PANTHER" id="PTHR12398:SF20">
    <property type="entry name" value="PROTEIN PHOSPHATASE 1 REGULATORY INHIBITOR SUBUNIT 2"/>
    <property type="match status" value="1"/>
</dbReference>
<dbReference type="Pfam" id="PF04979">
    <property type="entry name" value="IPP-2"/>
    <property type="match status" value="1"/>
</dbReference>
<feature type="region of interest" description="Disordered" evidence="1">
    <location>
        <begin position="36"/>
        <end position="78"/>
    </location>
</feature>